<dbReference type="Proteomes" id="UP000192448">
    <property type="component" value="Unassembled WGS sequence"/>
</dbReference>
<dbReference type="EMBL" id="MVHF01000034">
    <property type="protein sequence ID" value="ORA29901.1"/>
    <property type="molecule type" value="Genomic_DNA"/>
</dbReference>
<dbReference type="GO" id="GO:0000976">
    <property type="term" value="F:transcription cis-regulatory region binding"/>
    <property type="evidence" value="ECO:0007669"/>
    <property type="project" value="TreeGrafter"/>
</dbReference>
<comment type="caution">
    <text evidence="7">The sequence shown here is derived from an EMBL/GenBank/DDBJ whole genome shotgun (WGS) entry which is preliminary data.</text>
</comment>
<evidence type="ECO:0000256" key="1">
    <source>
        <dbReference type="ARBA" id="ARBA00023015"/>
    </source>
</evidence>
<keyword evidence="3" id="KW-0804">Transcription</keyword>
<feature type="DNA-binding region" description="H-T-H motif" evidence="4">
    <location>
        <begin position="51"/>
        <end position="70"/>
    </location>
</feature>
<dbReference type="SUPFAM" id="SSF46689">
    <property type="entry name" value="Homeodomain-like"/>
    <property type="match status" value="1"/>
</dbReference>
<gene>
    <name evidence="7" type="ORF">BST13_26535</name>
</gene>
<protein>
    <submittedName>
        <fullName evidence="7">TetR family transcriptional regulator</fullName>
    </submittedName>
</protein>
<dbReference type="PROSITE" id="PS50977">
    <property type="entry name" value="HTH_TETR_2"/>
    <property type="match status" value="1"/>
</dbReference>
<dbReference type="PANTHER" id="PTHR30055:SF151">
    <property type="entry name" value="TRANSCRIPTIONAL REGULATORY PROTEIN"/>
    <property type="match status" value="1"/>
</dbReference>
<evidence type="ECO:0000256" key="2">
    <source>
        <dbReference type="ARBA" id="ARBA00023125"/>
    </source>
</evidence>
<organism evidence="7 8">
    <name type="scientific">Mycobacterium aquaticum</name>
    <dbReference type="NCBI Taxonomy" id="1927124"/>
    <lineage>
        <taxon>Bacteria</taxon>
        <taxon>Bacillati</taxon>
        <taxon>Actinomycetota</taxon>
        <taxon>Actinomycetes</taxon>
        <taxon>Mycobacteriales</taxon>
        <taxon>Mycobacteriaceae</taxon>
        <taxon>Mycobacterium</taxon>
    </lineage>
</organism>
<evidence type="ECO:0000313" key="7">
    <source>
        <dbReference type="EMBL" id="ORA29901.1"/>
    </source>
</evidence>
<dbReference type="Pfam" id="PF00440">
    <property type="entry name" value="TetR_N"/>
    <property type="match status" value="1"/>
</dbReference>
<dbReference type="STRING" id="1927124.BST13_26535"/>
<feature type="domain" description="HTH tetR-type" evidence="6">
    <location>
        <begin position="28"/>
        <end position="88"/>
    </location>
</feature>
<evidence type="ECO:0000256" key="4">
    <source>
        <dbReference type="PROSITE-ProRule" id="PRU00335"/>
    </source>
</evidence>
<dbReference type="GO" id="GO:0003700">
    <property type="term" value="F:DNA-binding transcription factor activity"/>
    <property type="evidence" value="ECO:0007669"/>
    <property type="project" value="TreeGrafter"/>
</dbReference>
<dbReference type="OrthoDB" id="329481at2"/>
<keyword evidence="1" id="KW-0805">Transcription regulation</keyword>
<proteinExistence type="predicted"/>
<evidence type="ECO:0000256" key="5">
    <source>
        <dbReference type="SAM" id="MobiDB-lite"/>
    </source>
</evidence>
<dbReference type="Gene3D" id="1.10.357.10">
    <property type="entry name" value="Tetracycline Repressor, domain 2"/>
    <property type="match status" value="1"/>
</dbReference>
<evidence type="ECO:0000313" key="8">
    <source>
        <dbReference type="Proteomes" id="UP000192448"/>
    </source>
</evidence>
<evidence type="ECO:0000259" key="6">
    <source>
        <dbReference type="PROSITE" id="PS50977"/>
    </source>
</evidence>
<feature type="region of interest" description="Disordered" evidence="5">
    <location>
        <begin position="1"/>
        <end position="23"/>
    </location>
</feature>
<name>A0A1X0AIQ3_9MYCO</name>
<dbReference type="Pfam" id="PF02909">
    <property type="entry name" value="TetR_C_1"/>
    <property type="match status" value="1"/>
</dbReference>
<dbReference type="SUPFAM" id="SSF48498">
    <property type="entry name" value="Tetracyclin repressor-like, C-terminal domain"/>
    <property type="match status" value="1"/>
</dbReference>
<evidence type="ECO:0000256" key="3">
    <source>
        <dbReference type="ARBA" id="ARBA00023163"/>
    </source>
</evidence>
<dbReference type="GO" id="GO:0045892">
    <property type="term" value="P:negative regulation of DNA-templated transcription"/>
    <property type="evidence" value="ECO:0007669"/>
    <property type="project" value="InterPro"/>
</dbReference>
<accession>A0A1X0AIQ3</accession>
<reference evidence="7 8" key="1">
    <citation type="submission" date="2017-02" db="EMBL/GenBank/DDBJ databases">
        <title>The new phylogeny of genus Mycobacterium.</title>
        <authorList>
            <person name="Tortoli E."/>
            <person name="Trovato A."/>
            <person name="Cirillo D.M."/>
        </authorList>
    </citation>
    <scope>NUCLEOTIDE SEQUENCE [LARGE SCALE GENOMIC DNA]</scope>
    <source>
        <strain evidence="7 8">RW6</strain>
    </source>
</reference>
<dbReference type="RefSeq" id="WP_083167299.1">
    <property type="nucleotide sequence ID" value="NZ_MVHF01000034.1"/>
</dbReference>
<dbReference type="InterPro" id="IPR050109">
    <property type="entry name" value="HTH-type_TetR-like_transc_reg"/>
</dbReference>
<keyword evidence="2 4" id="KW-0238">DNA-binding</keyword>
<dbReference type="InterPro" id="IPR036271">
    <property type="entry name" value="Tet_transcr_reg_TetR-rel_C_sf"/>
</dbReference>
<keyword evidence="8" id="KW-1185">Reference proteome</keyword>
<dbReference type="AlphaFoldDB" id="A0A1X0AIQ3"/>
<dbReference type="InterPro" id="IPR009057">
    <property type="entry name" value="Homeodomain-like_sf"/>
</dbReference>
<sequence>MVQSPAGPSGAQGNAPSTDLTVNGQNGPITRAAVLAGALDIIDRHGVDALSMRRLGQAVGRDPMAIYRHVPNKAAVLDGVVEIVFEQLCVDTTTADWVAALRRLGHDFRDLARAHPHVVPLLVTRPLSTPLGMRPPGILRHLEEVLALLTRCGFTGRDALRVYRALFGFLYGHVLTELQEIVERPEEIDHVLRLGLHRLPIGEFPHVRDLAPDWAAYDGRAELDRGLDILLSGLATRLGVPDAPSVPAPEPP</sequence>
<dbReference type="PANTHER" id="PTHR30055">
    <property type="entry name" value="HTH-TYPE TRANSCRIPTIONAL REGULATOR RUTR"/>
    <property type="match status" value="1"/>
</dbReference>
<dbReference type="InterPro" id="IPR004111">
    <property type="entry name" value="Repressor_TetR_C"/>
</dbReference>
<dbReference type="InterPro" id="IPR001647">
    <property type="entry name" value="HTH_TetR"/>
</dbReference>
<feature type="compositionally biased region" description="Polar residues" evidence="5">
    <location>
        <begin position="11"/>
        <end position="23"/>
    </location>
</feature>
<dbReference type="Gene3D" id="1.10.10.60">
    <property type="entry name" value="Homeodomain-like"/>
    <property type="match status" value="1"/>
</dbReference>